<keyword evidence="1" id="KW-0548">Nucleotidyltransferase</keyword>
<gene>
    <name evidence="1" type="ORF">CTI12_AA067090</name>
</gene>
<accession>A0A2U1Q490</accession>
<dbReference type="GO" id="GO:0003964">
    <property type="term" value="F:RNA-directed DNA polymerase activity"/>
    <property type="evidence" value="ECO:0007669"/>
    <property type="project" value="UniProtKB-KW"/>
</dbReference>
<dbReference type="EMBL" id="PKPP01000436">
    <property type="protein sequence ID" value="PWA92797.1"/>
    <property type="molecule type" value="Genomic_DNA"/>
</dbReference>
<dbReference type="OrthoDB" id="1740865at2759"/>
<comment type="caution">
    <text evidence="1">The sequence shown here is derived from an EMBL/GenBank/DDBJ whole genome shotgun (WGS) entry which is preliminary data.</text>
</comment>
<keyword evidence="1" id="KW-0808">Transferase</keyword>
<keyword evidence="1" id="KW-0695">RNA-directed DNA polymerase</keyword>
<dbReference type="AlphaFoldDB" id="A0A2U1Q490"/>
<sequence length="173" mass="20064">MGGLANYYFSLYRARNLFYRHSNPYEIFFSWVIGGARNIHWVVSKKVLFKKEYGGLGIGTLEATNFALLIKWWWRFKSDEEGIWKKVIKGFHGKEGGLNCAENSHFKKVVCFRRDKEATFCSKLTNSLAGNLQDINWRRMTSGGREKAEYAALTLEVLDFQLTNVPIVAYVRF</sequence>
<keyword evidence="2" id="KW-1185">Reference proteome</keyword>
<proteinExistence type="predicted"/>
<organism evidence="1 2">
    <name type="scientific">Artemisia annua</name>
    <name type="common">Sweet wormwood</name>
    <dbReference type="NCBI Taxonomy" id="35608"/>
    <lineage>
        <taxon>Eukaryota</taxon>
        <taxon>Viridiplantae</taxon>
        <taxon>Streptophyta</taxon>
        <taxon>Embryophyta</taxon>
        <taxon>Tracheophyta</taxon>
        <taxon>Spermatophyta</taxon>
        <taxon>Magnoliopsida</taxon>
        <taxon>eudicotyledons</taxon>
        <taxon>Gunneridae</taxon>
        <taxon>Pentapetalae</taxon>
        <taxon>asterids</taxon>
        <taxon>campanulids</taxon>
        <taxon>Asterales</taxon>
        <taxon>Asteraceae</taxon>
        <taxon>Asteroideae</taxon>
        <taxon>Anthemideae</taxon>
        <taxon>Artemisiinae</taxon>
        <taxon>Artemisia</taxon>
    </lineage>
</organism>
<evidence type="ECO:0000313" key="2">
    <source>
        <dbReference type="Proteomes" id="UP000245207"/>
    </source>
</evidence>
<protein>
    <submittedName>
        <fullName evidence="1">RNA-directed DNA polymerase, eukaryota, Reverse transcriptase zinc-binding domain protein</fullName>
    </submittedName>
</protein>
<reference evidence="1 2" key="1">
    <citation type="journal article" date="2018" name="Mol. Plant">
        <title>The genome of Artemisia annua provides insight into the evolution of Asteraceae family and artemisinin biosynthesis.</title>
        <authorList>
            <person name="Shen Q."/>
            <person name="Zhang L."/>
            <person name="Liao Z."/>
            <person name="Wang S."/>
            <person name="Yan T."/>
            <person name="Shi P."/>
            <person name="Liu M."/>
            <person name="Fu X."/>
            <person name="Pan Q."/>
            <person name="Wang Y."/>
            <person name="Lv Z."/>
            <person name="Lu X."/>
            <person name="Zhang F."/>
            <person name="Jiang W."/>
            <person name="Ma Y."/>
            <person name="Chen M."/>
            <person name="Hao X."/>
            <person name="Li L."/>
            <person name="Tang Y."/>
            <person name="Lv G."/>
            <person name="Zhou Y."/>
            <person name="Sun X."/>
            <person name="Brodelius P.E."/>
            <person name="Rose J.K.C."/>
            <person name="Tang K."/>
        </authorList>
    </citation>
    <scope>NUCLEOTIDE SEQUENCE [LARGE SCALE GENOMIC DNA]</scope>
    <source>
        <strain evidence="2">cv. Huhao1</strain>
        <tissue evidence="1">Leaf</tissue>
    </source>
</reference>
<dbReference type="Proteomes" id="UP000245207">
    <property type="component" value="Unassembled WGS sequence"/>
</dbReference>
<evidence type="ECO:0000313" key="1">
    <source>
        <dbReference type="EMBL" id="PWA92797.1"/>
    </source>
</evidence>
<name>A0A2U1Q490_ARTAN</name>